<accession>A0A081CLG8</accession>
<dbReference type="GO" id="GO:0035965">
    <property type="term" value="P:cardiolipin acyl-chain remodeling"/>
    <property type="evidence" value="ECO:0007669"/>
    <property type="project" value="TreeGrafter"/>
</dbReference>
<dbReference type="Gene3D" id="3.40.50.1820">
    <property type="entry name" value="alpha/beta hydrolase"/>
    <property type="match status" value="2"/>
</dbReference>
<sequence length="840" mass="89767">MQTQQASALGTPDSASSRAATPELSANQQKRQASLLSAQTAPASPALRATLDADAGVKPMSASDTALATPISDAAYVAPPIPSSFKTSFAAWWKANPVEDAAQAELHLYRSTGYFEGATVNNVVCEDEELRDGKGLAKGLESARRAASASSHQASSSSTNPAHSSAGSLFSTHKFWPFHRSKEPSTMTIGLTPAADGKVGCIRLVDIGSAPNVGDARSASRPTSLTSSPAMAPSSTEGLPAPEASTLGEPVLNDNLESHQIASQDHIKPYMPPSGRKLNMLEIGIPYSKDKEEQIKNETKIVLAHGYGAGSAFFFQNIKSMAEVPNSRLYVLDWLGMGRSSRPTFHIPSSETKSTDSRVAAAESFFISSLEDWRRKMGLEKMVLVGHSLGGYLSLAYALRYPSRVERLVLVSPVGIPNAPPEDEPGSTFRPKNGSAVEQEVRQPQEDVAPQNARQELKDTQMANEMAKKAARNRAGNVIQGKGSDAASAPRPLERSETAQSVDSAKVPRSGQSNEPEKGSHEPPRISKRVRSVFSFLWEQNVSPFGILRSSLFFGPMLAGRYTSRRFGALPEDELRSLHAYCQSIFLSKGSGEYCLAHILAPGAYARRPMVERIERLKMPMSFLYGEHDWMDVRGGKEAVKRLRKQGNAQTNCFVVPNSGHHIYLDNPSPYNSLIARILRGQADASFAGIKEEGFGNQLLPESGLASSGVPRPSRASPLGAQQLIRVANFAAAAVASVPVGASPLAGAPLFRLTTISAATSTAISTTTIIAAAATASSRDARSLAADSKSPRSTLLVAVTHPSAVHPHPHPHPHRINHAAQARSRSNNNDSPLVPPSLQP</sequence>
<dbReference type="GO" id="GO:0004623">
    <property type="term" value="F:phospholipase A2 activity"/>
    <property type="evidence" value="ECO:0007669"/>
    <property type="project" value="TreeGrafter"/>
</dbReference>
<feature type="compositionally biased region" description="Basic residues" evidence="2">
    <location>
        <begin position="807"/>
        <end position="817"/>
    </location>
</feature>
<dbReference type="PANTHER" id="PTHR42886">
    <property type="entry name" value="RE40534P-RELATED"/>
    <property type="match status" value="1"/>
</dbReference>
<dbReference type="AlphaFoldDB" id="A0A081CLG8"/>
<dbReference type="EMBL" id="DF830086">
    <property type="protein sequence ID" value="GAK67514.1"/>
    <property type="molecule type" value="Genomic_DNA"/>
</dbReference>
<feature type="region of interest" description="Disordered" evidence="2">
    <location>
        <begin position="1"/>
        <end position="43"/>
    </location>
</feature>
<feature type="region of interest" description="Disordered" evidence="2">
    <location>
        <begin position="417"/>
        <end position="525"/>
    </location>
</feature>
<keyword evidence="4" id="KW-0378">Hydrolase</keyword>
<dbReference type="Proteomes" id="UP000053758">
    <property type="component" value="Unassembled WGS sequence"/>
</dbReference>
<dbReference type="SUPFAM" id="SSF53474">
    <property type="entry name" value="alpha/beta-Hydrolases"/>
    <property type="match status" value="1"/>
</dbReference>
<dbReference type="FunFam" id="3.40.50.1820:FF:000405">
    <property type="entry name" value="Related to CLD1-mitochondrial cardiolipin-specific phospholipase"/>
    <property type="match status" value="1"/>
</dbReference>
<dbReference type="InterPro" id="IPR000073">
    <property type="entry name" value="AB_hydrolase_1"/>
</dbReference>
<gene>
    <name evidence="4" type="ORF">PAN0_019c5742</name>
</gene>
<dbReference type="HOGENOM" id="CLU_017361_4_0_1"/>
<reference evidence="5" key="1">
    <citation type="journal article" date="2014" name="Genome Announc.">
        <title>Draft Genome Sequence of the Yeast Pseudozyma antarctica Type Strain JCM10317, a Producer of the Glycolipid Biosurfactants, Mannosylerythritol Lipids.</title>
        <authorList>
            <person name="Saika A."/>
            <person name="Koike H."/>
            <person name="Hori T."/>
            <person name="Fukuoka T."/>
            <person name="Sato S."/>
            <person name="Habe H."/>
            <person name="Kitamoto D."/>
            <person name="Morita T."/>
        </authorList>
    </citation>
    <scope>NUCLEOTIDE SEQUENCE [LARGE SCALE GENOMIC DNA]</scope>
    <source>
        <strain evidence="5">JCM 10317</strain>
    </source>
</reference>
<protein>
    <submittedName>
        <fullName evidence="4">Alpha/beta-hydrolase</fullName>
    </submittedName>
</protein>
<evidence type="ECO:0000313" key="5">
    <source>
        <dbReference type="Proteomes" id="UP000053758"/>
    </source>
</evidence>
<feature type="region of interest" description="Disordered" evidence="2">
    <location>
        <begin position="212"/>
        <end position="248"/>
    </location>
</feature>
<feature type="compositionally biased region" description="Low complexity" evidence="2">
    <location>
        <begin position="145"/>
        <end position="165"/>
    </location>
</feature>
<evidence type="ECO:0000256" key="1">
    <source>
        <dbReference type="ARBA" id="ARBA00038097"/>
    </source>
</evidence>
<feature type="compositionally biased region" description="Polar residues" evidence="2">
    <location>
        <begin position="1"/>
        <end position="42"/>
    </location>
</feature>
<dbReference type="Pfam" id="PF00561">
    <property type="entry name" value="Abhydrolase_1"/>
    <property type="match status" value="1"/>
</dbReference>
<keyword evidence="5" id="KW-1185">Reference proteome</keyword>
<evidence type="ECO:0000313" key="4">
    <source>
        <dbReference type="EMBL" id="GAK67514.1"/>
    </source>
</evidence>
<name>A0A081CLG8_PSEA2</name>
<dbReference type="InterPro" id="IPR029058">
    <property type="entry name" value="AB_hydrolase_fold"/>
</dbReference>
<feature type="compositionally biased region" description="Polar residues" evidence="2">
    <location>
        <begin position="220"/>
        <end position="237"/>
    </location>
</feature>
<evidence type="ECO:0000256" key="2">
    <source>
        <dbReference type="SAM" id="MobiDB-lite"/>
    </source>
</evidence>
<organism evidence="4 5">
    <name type="scientific">Pseudozyma antarctica</name>
    <name type="common">Yeast</name>
    <name type="synonym">Candida antarctica</name>
    <dbReference type="NCBI Taxonomy" id="84753"/>
    <lineage>
        <taxon>Eukaryota</taxon>
        <taxon>Fungi</taxon>
        <taxon>Dikarya</taxon>
        <taxon>Basidiomycota</taxon>
        <taxon>Ustilaginomycotina</taxon>
        <taxon>Ustilaginomycetes</taxon>
        <taxon>Ustilaginales</taxon>
        <taxon>Ustilaginaceae</taxon>
        <taxon>Moesziomyces</taxon>
    </lineage>
</organism>
<feature type="region of interest" description="Disordered" evidence="2">
    <location>
        <begin position="803"/>
        <end position="840"/>
    </location>
</feature>
<dbReference type="GO" id="GO:0042171">
    <property type="term" value="F:lysophosphatidic acid acyltransferase activity"/>
    <property type="evidence" value="ECO:0007669"/>
    <property type="project" value="TreeGrafter"/>
</dbReference>
<dbReference type="GO" id="GO:0005743">
    <property type="term" value="C:mitochondrial inner membrane"/>
    <property type="evidence" value="ECO:0007669"/>
    <property type="project" value="TreeGrafter"/>
</dbReference>
<proteinExistence type="inferred from homology"/>
<feature type="compositionally biased region" description="Basic and acidic residues" evidence="2">
    <location>
        <begin position="515"/>
        <end position="525"/>
    </location>
</feature>
<feature type="region of interest" description="Disordered" evidence="2">
    <location>
        <begin position="141"/>
        <end position="165"/>
    </location>
</feature>
<dbReference type="GO" id="GO:0006654">
    <property type="term" value="P:phosphatidic acid biosynthetic process"/>
    <property type="evidence" value="ECO:0007669"/>
    <property type="project" value="TreeGrafter"/>
</dbReference>
<dbReference type="GO" id="GO:0055088">
    <property type="term" value="P:lipid homeostasis"/>
    <property type="evidence" value="ECO:0007669"/>
    <property type="project" value="TreeGrafter"/>
</dbReference>
<dbReference type="PANTHER" id="PTHR42886:SF29">
    <property type="entry name" value="PUMMELIG, ISOFORM A"/>
    <property type="match status" value="1"/>
</dbReference>
<feature type="domain" description="AB hydrolase-1" evidence="3">
    <location>
        <begin position="301"/>
        <end position="423"/>
    </location>
</feature>
<comment type="similarity">
    <text evidence="1">Belongs to the peptidase S33 family. ABHD4/ABHD5 subfamily.</text>
</comment>
<dbReference type="RefSeq" id="XP_014654162.1">
    <property type="nucleotide sequence ID" value="XM_014798676.1"/>
</dbReference>
<evidence type="ECO:0000259" key="3">
    <source>
        <dbReference type="Pfam" id="PF00561"/>
    </source>
</evidence>
<dbReference type="GeneID" id="26306558"/>